<feature type="transmembrane region" description="Helical" evidence="7">
    <location>
        <begin position="371"/>
        <end position="393"/>
    </location>
</feature>
<dbReference type="EMBL" id="JADKYB010000002">
    <property type="protein sequence ID" value="MBM9504005.1"/>
    <property type="molecule type" value="Genomic_DNA"/>
</dbReference>
<feature type="transmembrane region" description="Helical" evidence="7">
    <location>
        <begin position="320"/>
        <end position="340"/>
    </location>
</feature>
<evidence type="ECO:0000256" key="1">
    <source>
        <dbReference type="ARBA" id="ARBA00004651"/>
    </source>
</evidence>
<feature type="transmembrane region" description="Helical" evidence="7">
    <location>
        <begin position="119"/>
        <end position="140"/>
    </location>
</feature>
<dbReference type="NCBIfam" id="TIGR03920">
    <property type="entry name" value="T7SS_EccD"/>
    <property type="match status" value="1"/>
</dbReference>
<comment type="caution">
    <text evidence="9">The sequence shown here is derived from an EMBL/GenBank/DDBJ whole genome shotgun (WGS) entry which is preliminary data.</text>
</comment>
<evidence type="ECO:0000256" key="3">
    <source>
        <dbReference type="ARBA" id="ARBA00022475"/>
    </source>
</evidence>
<dbReference type="Gene3D" id="3.10.20.90">
    <property type="entry name" value="Phosphatidylinositol 3-kinase Catalytic Subunit, Chain A, domain 1"/>
    <property type="match status" value="1"/>
</dbReference>
<keyword evidence="5 7" id="KW-1133">Transmembrane helix</keyword>
<keyword evidence="4 7" id="KW-0812">Transmembrane</keyword>
<proteinExistence type="inferred from homology"/>
<keyword evidence="6 7" id="KW-0472">Membrane</keyword>
<dbReference type="InterPro" id="IPR044049">
    <property type="entry name" value="EccD_transm"/>
</dbReference>
<keyword evidence="10" id="KW-1185">Reference proteome</keyword>
<feature type="domain" description="EccD-like transmembrane" evidence="8">
    <location>
        <begin position="121"/>
        <end position="474"/>
    </location>
</feature>
<dbReference type="InterPro" id="IPR024962">
    <property type="entry name" value="YukD-like"/>
</dbReference>
<comment type="similarity">
    <text evidence="2">Belongs to the EccD/Snm4 family.</text>
</comment>
<evidence type="ECO:0000256" key="6">
    <source>
        <dbReference type="ARBA" id="ARBA00023136"/>
    </source>
</evidence>
<protein>
    <submittedName>
        <fullName evidence="9">Type VII secretion integral membrane protein EccD</fullName>
    </submittedName>
</protein>
<dbReference type="PIRSF" id="PIRSF017804">
    <property type="entry name" value="Secretion_EccD1"/>
    <property type="match status" value="1"/>
</dbReference>
<keyword evidence="3" id="KW-1003">Cell membrane</keyword>
<feature type="transmembrane region" description="Helical" evidence="7">
    <location>
        <begin position="346"/>
        <end position="364"/>
    </location>
</feature>
<organism evidence="9 10">
    <name type="scientific">Actinacidiphila acididurans</name>
    <dbReference type="NCBI Taxonomy" id="2784346"/>
    <lineage>
        <taxon>Bacteria</taxon>
        <taxon>Bacillati</taxon>
        <taxon>Actinomycetota</taxon>
        <taxon>Actinomycetes</taxon>
        <taxon>Kitasatosporales</taxon>
        <taxon>Streptomycetaceae</taxon>
        <taxon>Actinacidiphila</taxon>
    </lineage>
</organism>
<sequence length="476" mass="49110">MSATGPSSTGFCRVTVVAPDRRIDVALPDDVPVAELRAHVLHLSGQNQAEGEPAGFNLVRRDGTVLEGGLSLSAQRVLDGELLALRPYADSLPPPVYDDVVDAIATAVERDNRRWNDELMRAGGLTGGFVLLVMTGFVLWFADPHRHDMHALPGVLAGVIGVVLTAFAGVRARAYDDRASAVALGLAALPHLMIAGSGIVAPDSGEGAGRMQFLVACVTVLVASVLLIALLPYGDAPFVAAALLSAAGALATFGVIAGGSPPRYAAAVAGVCAVALVGFLPGWSARFARLPIGFRAQGESTEEPVDYRRIAAQAQRGHELLLGLVCGCSAVVVGAVTVLGFSDSGWAQLLALATAVAAMLRARLFRYTAQVAALLAAGVVGLGLLALGLALNLPVDLLKKFAQGDHGPLDTRTVWITAAVVAGAALLTAIALIVPRKGVSLFWGRTLDIGEAAVLLSLVPLCLAVLKIYSRVRGSG</sequence>
<feature type="transmembrane region" description="Helical" evidence="7">
    <location>
        <begin position="152"/>
        <end position="170"/>
    </location>
</feature>
<dbReference type="Pfam" id="PF19053">
    <property type="entry name" value="EccD"/>
    <property type="match status" value="1"/>
</dbReference>
<gene>
    <name evidence="9" type="primary">eccD</name>
    <name evidence="9" type="ORF">ITX44_05525</name>
</gene>
<feature type="transmembrane region" description="Helical" evidence="7">
    <location>
        <begin position="213"/>
        <end position="231"/>
    </location>
</feature>
<evidence type="ECO:0000313" key="9">
    <source>
        <dbReference type="EMBL" id="MBM9504005.1"/>
    </source>
</evidence>
<dbReference type="Proteomes" id="UP000749040">
    <property type="component" value="Unassembled WGS sequence"/>
</dbReference>
<evidence type="ECO:0000313" key="10">
    <source>
        <dbReference type="Proteomes" id="UP000749040"/>
    </source>
</evidence>
<comment type="subcellular location">
    <subcellularLocation>
        <location evidence="1">Cell membrane</location>
        <topology evidence="1">Multi-pass membrane protein</topology>
    </subcellularLocation>
</comment>
<evidence type="ECO:0000256" key="4">
    <source>
        <dbReference type="ARBA" id="ARBA00022692"/>
    </source>
</evidence>
<evidence type="ECO:0000256" key="5">
    <source>
        <dbReference type="ARBA" id="ARBA00022989"/>
    </source>
</evidence>
<feature type="transmembrane region" description="Helical" evidence="7">
    <location>
        <begin position="413"/>
        <end position="434"/>
    </location>
</feature>
<evidence type="ECO:0000256" key="2">
    <source>
        <dbReference type="ARBA" id="ARBA00006162"/>
    </source>
</evidence>
<feature type="transmembrane region" description="Helical" evidence="7">
    <location>
        <begin position="238"/>
        <end position="258"/>
    </location>
</feature>
<feature type="transmembrane region" description="Helical" evidence="7">
    <location>
        <begin position="182"/>
        <end position="201"/>
    </location>
</feature>
<accession>A0ABS2TP43</accession>
<reference evidence="9 10" key="1">
    <citation type="submission" date="2021-01" db="EMBL/GenBank/DDBJ databases">
        <title>Streptomyces acididurans sp. nov., isolated from a peat swamp forest soil.</title>
        <authorList>
            <person name="Chantavorakit T."/>
            <person name="Duangmal K."/>
        </authorList>
    </citation>
    <scope>NUCLEOTIDE SEQUENCE [LARGE SCALE GENOMIC DNA]</scope>
    <source>
        <strain evidence="9 10">KK5PA1</strain>
    </source>
</reference>
<feature type="transmembrane region" description="Helical" evidence="7">
    <location>
        <begin position="264"/>
        <end position="285"/>
    </location>
</feature>
<dbReference type="Pfam" id="PF08817">
    <property type="entry name" value="YukD"/>
    <property type="match status" value="1"/>
</dbReference>
<dbReference type="InterPro" id="IPR006707">
    <property type="entry name" value="T7SS_EccD"/>
</dbReference>
<evidence type="ECO:0000256" key="7">
    <source>
        <dbReference type="SAM" id="Phobius"/>
    </source>
</evidence>
<name>A0ABS2TP43_9ACTN</name>
<evidence type="ECO:0000259" key="8">
    <source>
        <dbReference type="Pfam" id="PF19053"/>
    </source>
</evidence>